<protein>
    <submittedName>
        <fullName evidence="2">Sister chromatid cohesion protein</fullName>
    </submittedName>
</protein>
<dbReference type="Proteomes" id="UP001396898">
    <property type="component" value="Unassembled WGS sequence"/>
</dbReference>
<comment type="caution">
    <text evidence="2">The sequence shown here is derived from an EMBL/GenBank/DDBJ whole genome shotgun (WGS) entry which is preliminary data.</text>
</comment>
<keyword evidence="3" id="KW-1185">Reference proteome</keyword>
<proteinExistence type="predicted"/>
<feature type="compositionally biased region" description="Basic and acidic residues" evidence="1">
    <location>
        <begin position="1"/>
        <end position="19"/>
    </location>
</feature>
<sequence length="310" mass="33860">MVAARRERTSRPSREDVASREPNILEACTMKFGYPGISPSEIQRPRLKRQAQVFAGGDPFLNERGDGLSSPKRRKIDSFPIGPPRDVCMLRHRGLPRKVVPTEHQNKSADSSPGAAKAKRNTEGSKKSKKRLITADETTTIGRLELFGWQAEYSQTSATLAARKKLRNNIIPKKARREAASQLIFGKGIAGVGVWLGKSGTTTTTASPASDLGRQFSGDGLLDGILGTPPQQTLLTNSLAIRRRQRALRPRSPGSPPRAPVDGDVPQTPTIVTLCDDAVSNGTIEGKFYKLFILFFLLLDSEPAAHQQQQ</sequence>
<accession>A0ABR1R260</accession>
<organism evidence="2 3">
    <name type="scientific">Apiospora marii</name>
    <dbReference type="NCBI Taxonomy" id="335849"/>
    <lineage>
        <taxon>Eukaryota</taxon>
        <taxon>Fungi</taxon>
        <taxon>Dikarya</taxon>
        <taxon>Ascomycota</taxon>
        <taxon>Pezizomycotina</taxon>
        <taxon>Sordariomycetes</taxon>
        <taxon>Xylariomycetidae</taxon>
        <taxon>Amphisphaeriales</taxon>
        <taxon>Apiosporaceae</taxon>
        <taxon>Apiospora</taxon>
    </lineage>
</organism>
<reference evidence="2 3" key="1">
    <citation type="submission" date="2023-01" db="EMBL/GenBank/DDBJ databases">
        <title>Analysis of 21 Apiospora genomes using comparative genomics revels a genus with tremendous synthesis potential of carbohydrate active enzymes and secondary metabolites.</title>
        <authorList>
            <person name="Sorensen T."/>
        </authorList>
    </citation>
    <scope>NUCLEOTIDE SEQUENCE [LARGE SCALE GENOMIC DNA]</scope>
    <source>
        <strain evidence="2 3">CBS 20057</strain>
    </source>
</reference>
<feature type="region of interest" description="Disordered" evidence="1">
    <location>
        <begin position="56"/>
        <end position="85"/>
    </location>
</feature>
<gene>
    <name evidence="2" type="ORF">PG991_015594</name>
</gene>
<feature type="region of interest" description="Disordered" evidence="1">
    <location>
        <begin position="245"/>
        <end position="267"/>
    </location>
</feature>
<evidence type="ECO:0000256" key="1">
    <source>
        <dbReference type="SAM" id="MobiDB-lite"/>
    </source>
</evidence>
<feature type="region of interest" description="Disordered" evidence="1">
    <location>
        <begin position="99"/>
        <end position="131"/>
    </location>
</feature>
<dbReference type="EMBL" id="JAQQWI010000022">
    <property type="protein sequence ID" value="KAK7996127.1"/>
    <property type="molecule type" value="Genomic_DNA"/>
</dbReference>
<evidence type="ECO:0000313" key="3">
    <source>
        <dbReference type="Proteomes" id="UP001396898"/>
    </source>
</evidence>
<name>A0ABR1R260_9PEZI</name>
<evidence type="ECO:0000313" key="2">
    <source>
        <dbReference type="EMBL" id="KAK7996127.1"/>
    </source>
</evidence>
<dbReference type="CDD" id="cd21789">
    <property type="entry name" value="Rad21_Rec8_M_SpRec8p-like"/>
    <property type="match status" value="1"/>
</dbReference>
<feature type="region of interest" description="Disordered" evidence="1">
    <location>
        <begin position="1"/>
        <end position="22"/>
    </location>
</feature>